<dbReference type="SUPFAM" id="SSF52080">
    <property type="entry name" value="Ribosomal proteins L15p and L18e"/>
    <property type="match status" value="1"/>
</dbReference>
<keyword evidence="2 8" id="KW-0689">Ribosomal protein</keyword>
<feature type="non-terminal residue" evidence="8">
    <location>
        <position position="1"/>
    </location>
</feature>
<feature type="region of interest" description="Disordered" evidence="6">
    <location>
        <begin position="73"/>
        <end position="92"/>
    </location>
</feature>
<dbReference type="Pfam" id="PF00828">
    <property type="entry name" value="Ribosomal_L27A"/>
    <property type="match status" value="1"/>
</dbReference>
<evidence type="ECO:0000256" key="6">
    <source>
        <dbReference type="SAM" id="MobiDB-lite"/>
    </source>
</evidence>
<comment type="similarity">
    <text evidence="1">Belongs to the universal ribosomal protein uL15 family.</text>
</comment>
<dbReference type="InterPro" id="IPR036227">
    <property type="entry name" value="Ribosomal_uL15/eL18_sf"/>
</dbReference>
<dbReference type="EMBL" id="GEEE01007189">
    <property type="protein sequence ID" value="JAP56036.1"/>
    <property type="molecule type" value="Transcribed_RNA"/>
</dbReference>
<dbReference type="InterPro" id="IPR005749">
    <property type="entry name" value="Ribosomal_uL15_bac-type"/>
</dbReference>
<dbReference type="PANTHER" id="PTHR12934:SF11">
    <property type="entry name" value="LARGE RIBOSOMAL SUBUNIT PROTEIN UL15M"/>
    <property type="match status" value="1"/>
</dbReference>
<gene>
    <name evidence="8" type="primary">RM15</name>
    <name evidence="8" type="ORF">TR83062</name>
</gene>
<evidence type="ECO:0000256" key="5">
    <source>
        <dbReference type="ARBA" id="ARBA00035423"/>
    </source>
</evidence>
<proteinExistence type="inferred from homology"/>
<dbReference type="GO" id="GO:0006412">
    <property type="term" value="P:translation"/>
    <property type="evidence" value="ECO:0007669"/>
    <property type="project" value="InterPro"/>
</dbReference>
<evidence type="ECO:0000256" key="3">
    <source>
        <dbReference type="ARBA" id="ARBA00023274"/>
    </source>
</evidence>
<evidence type="ECO:0000256" key="4">
    <source>
        <dbReference type="ARBA" id="ARBA00035299"/>
    </source>
</evidence>
<sequence length="327" mass="37266">WIRSQGSRHLYECGFQTSVCSVLHLVLLHRFCELIGKMGGIENALKALRGYPRLSIFNLRDLPYSRPPPYHGLKRKKRGLGHRGASQYQTYPPLGTQEGRTPFYITVPREPYNQDHFSRHALPRLSLLDLQRMIDLSRLDPTQPIDLTSFCNTGLFRLDVEHERHYGFHLTEEGLDTFVTPVNIEVQYASEEVIAAIERVGGVITTRFYDLLSVLAKSDPYAFFRMGVPIPRGKKPPANAIEYYTNAAFRGYLADPQEVASARIWLAEKYGYKALPDPSAGPLKDLALVRKQPWQIFHGLEPGWLVSLVDRVLIKPKSSEHEAFYKG</sequence>
<organism evidence="8">
    <name type="scientific">Schistocephalus solidus</name>
    <name type="common">Tapeworm</name>
    <dbReference type="NCBI Taxonomy" id="70667"/>
    <lineage>
        <taxon>Eukaryota</taxon>
        <taxon>Metazoa</taxon>
        <taxon>Spiralia</taxon>
        <taxon>Lophotrochozoa</taxon>
        <taxon>Platyhelminthes</taxon>
        <taxon>Cestoda</taxon>
        <taxon>Eucestoda</taxon>
        <taxon>Diphyllobothriidea</taxon>
        <taxon>Diphyllobothriidae</taxon>
        <taxon>Schistocephalus</taxon>
    </lineage>
</organism>
<dbReference type="GO" id="GO:0003735">
    <property type="term" value="F:structural constituent of ribosome"/>
    <property type="evidence" value="ECO:0007669"/>
    <property type="project" value="InterPro"/>
</dbReference>
<dbReference type="InterPro" id="IPR021131">
    <property type="entry name" value="Ribosomal_uL15/eL18"/>
</dbReference>
<evidence type="ECO:0000313" key="8">
    <source>
        <dbReference type="EMBL" id="JAP56036.1"/>
    </source>
</evidence>
<protein>
    <recommendedName>
        <fullName evidence="4">Large ribosomal subunit protein uL15m</fullName>
    </recommendedName>
    <alternativeName>
        <fullName evidence="5">39S ribosomal protein L15, mitochondrial</fullName>
    </alternativeName>
</protein>
<evidence type="ECO:0000256" key="1">
    <source>
        <dbReference type="ARBA" id="ARBA00007320"/>
    </source>
</evidence>
<accession>A0A0X3Q9V1</accession>
<keyword evidence="3" id="KW-0687">Ribonucleoprotein</keyword>
<evidence type="ECO:0000259" key="7">
    <source>
        <dbReference type="Pfam" id="PF00828"/>
    </source>
</evidence>
<dbReference type="GO" id="GO:0005762">
    <property type="term" value="C:mitochondrial large ribosomal subunit"/>
    <property type="evidence" value="ECO:0007669"/>
    <property type="project" value="TreeGrafter"/>
</dbReference>
<dbReference type="PANTHER" id="PTHR12934">
    <property type="entry name" value="50S RIBOSOMAL PROTEIN L15"/>
    <property type="match status" value="1"/>
</dbReference>
<evidence type="ECO:0000256" key="2">
    <source>
        <dbReference type="ARBA" id="ARBA00022980"/>
    </source>
</evidence>
<name>A0A0X3Q9V1_SCHSO</name>
<dbReference type="AlphaFoldDB" id="A0A0X3Q9V1"/>
<feature type="domain" description="Large ribosomal subunit protein uL15/eL18" evidence="7">
    <location>
        <begin position="125"/>
        <end position="205"/>
    </location>
</feature>
<reference evidence="8" key="1">
    <citation type="submission" date="2016-01" db="EMBL/GenBank/DDBJ databases">
        <title>Reference transcriptome for the parasite Schistocephalus solidus: insights into the molecular evolution of parasitism.</title>
        <authorList>
            <person name="Hebert F.O."/>
            <person name="Grambauer S."/>
            <person name="Barber I."/>
            <person name="Landry C.R."/>
            <person name="Aubin-Horth N."/>
        </authorList>
    </citation>
    <scope>NUCLEOTIDE SEQUENCE</scope>
</reference>